<dbReference type="Pfam" id="PF00717">
    <property type="entry name" value="Peptidase_S24"/>
    <property type="match status" value="1"/>
</dbReference>
<reference evidence="2 3" key="1">
    <citation type="submission" date="2024-03" db="EMBL/GenBank/DDBJ databases">
        <title>Human intestinal bacterial collection.</title>
        <authorList>
            <person name="Pauvert C."/>
            <person name="Hitch T.C.A."/>
            <person name="Clavel T."/>
        </authorList>
    </citation>
    <scope>NUCLEOTIDE SEQUENCE [LARGE SCALE GENOMIC DNA]</scope>
    <source>
        <strain evidence="2 3">CLA-AA-H281</strain>
    </source>
</reference>
<dbReference type="InterPro" id="IPR039418">
    <property type="entry name" value="LexA-like"/>
</dbReference>
<dbReference type="EMBL" id="JBBMEN010000002">
    <property type="protein sequence ID" value="MEQ2384823.1"/>
    <property type="molecule type" value="Genomic_DNA"/>
</dbReference>
<dbReference type="CDD" id="cd06529">
    <property type="entry name" value="S24_LexA-like"/>
    <property type="match status" value="1"/>
</dbReference>
<dbReference type="Gene3D" id="2.10.109.10">
    <property type="entry name" value="Umud Fragment, subunit A"/>
    <property type="match status" value="1"/>
</dbReference>
<evidence type="ECO:0000313" key="3">
    <source>
        <dbReference type="Proteomes" id="UP001465119"/>
    </source>
</evidence>
<comment type="caution">
    <text evidence="2">The sequence shown here is derived from an EMBL/GenBank/DDBJ whole genome shotgun (WGS) entry which is preliminary data.</text>
</comment>
<sequence length="104" mass="11422">MEQHQSAQDEAPHSDFLMLVQDDSMKNAGIRAGDRVEIAACDHVEPGKIALVKVGEEYLLRVLWADGQILAPANPAYMAELFTRDELAGVQIIGRAVAVRHTLK</sequence>
<protein>
    <submittedName>
        <fullName evidence="2">S24 family peptidase</fullName>
    </submittedName>
</protein>
<dbReference type="SUPFAM" id="SSF51306">
    <property type="entry name" value="LexA/Signal peptidase"/>
    <property type="match status" value="1"/>
</dbReference>
<dbReference type="RefSeq" id="WP_349185741.1">
    <property type="nucleotide sequence ID" value="NZ_JBBMEN010000002.1"/>
</dbReference>
<evidence type="ECO:0000313" key="2">
    <source>
        <dbReference type="EMBL" id="MEQ2384823.1"/>
    </source>
</evidence>
<keyword evidence="3" id="KW-1185">Reference proteome</keyword>
<proteinExistence type="predicted"/>
<gene>
    <name evidence="2" type="ORF">WMO20_02570</name>
</gene>
<organism evidence="2 3">
    <name type="scientific">Faecalibacterium intestinale</name>
    <dbReference type="NCBI Taxonomy" id="3133155"/>
    <lineage>
        <taxon>Bacteria</taxon>
        <taxon>Bacillati</taxon>
        <taxon>Bacillota</taxon>
        <taxon>Clostridia</taxon>
        <taxon>Eubacteriales</taxon>
        <taxon>Oscillospiraceae</taxon>
        <taxon>Faecalibacterium</taxon>
    </lineage>
</organism>
<evidence type="ECO:0000259" key="1">
    <source>
        <dbReference type="Pfam" id="PF00717"/>
    </source>
</evidence>
<dbReference type="InterPro" id="IPR036286">
    <property type="entry name" value="LexA/Signal_pep-like_sf"/>
</dbReference>
<dbReference type="InterPro" id="IPR015927">
    <property type="entry name" value="Peptidase_S24_S26A/B/C"/>
</dbReference>
<accession>A0ABV1BZS1</accession>
<dbReference type="Proteomes" id="UP001465119">
    <property type="component" value="Unassembled WGS sequence"/>
</dbReference>
<name>A0ABV1BZS1_9FIRM</name>
<feature type="domain" description="Peptidase S24/S26A/S26B/S26C" evidence="1">
    <location>
        <begin position="10"/>
        <end position="97"/>
    </location>
</feature>